<dbReference type="OrthoDB" id="8547929at2"/>
<evidence type="ECO:0000256" key="1">
    <source>
        <dbReference type="SAM" id="Coils"/>
    </source>
</evidence>
<sequence length="149" mass="17140">MKIGFTLLLVLLFGDATRALSGVYKQIDEHGNVTYSNVQINNAEKIDLPPIVVVPSVDAEGVDDRIKQRRENKIITEQRNALEEKIADETERLESIKAEYQDGNPDRLGSERNYQRYLDRVERLKKEISLREANLRALQQQLEALPHIE</sequence>
<accession>A0A1I3WZZ0</accession>
<dbReference type="EMBL" id="FOSP01000001">
    <property type="protein sequence ID" value="SFK12507.1"/>
    <property type="molecule type" value="Genomic_DNA"/>
</dbReference>
<dbReference type="STRING" id="52441.SAMN05216302_100133"/>
<evidence type="ECO:0008006" key="4">
    <source>
        <dbReference type="Google" id="ProtNLM"/>
    </source>
</evidence>
<keyword evidence="3" id="KW-1185">Reference proteome</keyword>
<dbReference type="AlphaFoldDB" id="A0A1I3WZZ0"/>
<name>A0A1I3WZZ0_9PROT</name>
<dbReference type="Proteomes" id="UP000199533">
    <property type="component" value="Unassembled WGS sequence"/>
</dbReference>
<evidence type="ECO:0000313" key="3">
    <source>
        <dbReference type="Proteomes" id="UP000199533"/>
    </source>
</evidence>
<feature type="coiled-coil region" evidence="1">
    <location>
        <begin position="65"/>
        <end position="141"/>
    </location>
</feature>
<organism evidence="2 3">
    <name type="scientific">Nitrosomonas aestuarii</name>
    <dbReference type="NCBI Taxonomy" id="52441"/>
    <lineage>
        <taxon>Bacteria</taxon>
        <taxon>Pseudomonadati</taxon>
        <taxon>Pseudomonadota</taxon>
        <taxon>Betaproteobacteria</taxon>
        <taxon>Nitrosomonadales</taxon>
        <taxon>Nitrosomonadaceae</taxon>
        <taxon>Nitrosomonas</taxon>
    </lineage>
</organism>
<keyword evidence="1" id="KW-0175">Coiled coil</keyword>
<proteinExistence type="predicted"/>
<evidence type="ECO:0000313" key="2">
    <source>
        <dbReference type="EMBL" id="SFK12507.1"/>
    </source>
</evidence>
<protein>
    <recommendedName>
        <fullName evidence="4">DUF4124 domain-containing protein</fullName>
    </recommendedName>
</protein>
<reference evidence="3" key="1">
    <citation type="submission" date="2016-10" db="EMBL/GenBank/DDBJ databases">
        <authorList>
            <person name="Varghese N."/>
            <person name="Submissions S."/>
        </authorList>
    </citation>
    <scope>NUCLEOTIDE SEQUENCE [LARGE SCALE GENOMIC DNA]</scope>
    <source>
        <strain evidence="3">Nm69</strain>
    </source>
</reference>
<dbReference type="RefSeq" id="WP_090696244.1">
    <property type="nucleotide sequence ID" value="NZ_FOSP01000001.1"/>
</dbReference>
<gene>
    <name evidence="2" type="ORF">SAMN05216302_100133</name>
</gene>